<evidence type="ECO:0000256" key="4">
    <source>
        <dbReference type="SAM" id="SignalP"/>
    </source>
</evidence>
<dbReference type="Pfam" id="PF13407">
    <property type="entry name" value="Peripla_BP_4"/>
    <property type="match status" value="1"/>
</dbReference>
<sequence length="379" mass="39911">MRKALLALVAAGLMTSVTLTACDDGGDGGDSGDSSTTSSNATSSGKGRNGVGVILPDSKSSARWRNDDPKYLKAAFERAGVPYEIQNAEGDKETFKGIADAMIKSGVKVLMIANLDSVSGKAVIDNARSHKIPVIDYDRLTLNGGADYYVSFNNETVGKQQAQGLISCLNAKKPAKAPVIAELNGSPTDNNATLFKAGYDSILQQQYDNSAFVKGPDQFVPAWDNDEGKEIFGQMMKTWPNIGGVLAANDGLGNAAIEVLREKGLNGKVPVTGQDATVEGLQNILTGDQCMTVYKATKDEANAAADLAIGLVKGQKKAARDKVKDPESGAYIASVLLEPKSITAANIMSVVVADGFVTTKDICTAKFIKACKRYGLQAK</sequence>
<evidence type="ECO:0000313" key="7">
    <source>
        <dbReference type="Proteomes" id="UP001240150"/>
    </source>
</evidence>
<dbReference type="SUPFAM" id="SSF53822">
    <property type="entry name" value="Periplasmic binding protein-like I"/>
    <property type="match status" value="1"/>
</dbReference>
<protein>
    <submittedName>
        <fullName evidence="6">Substrate-binding domain-containing protein</fullName>
    </submittedName>
</protein>
<feature type="region of interest" description="Disordered" evidence="3">
    <location>
        <begin position="26"/>
        <end position="59"/>
    </location>
</feature>
<evidence type="ECO:0000259" key="5">
    <source>
        <dbReference type="Pfam" id="PF13407"/>
    </source>
</evidence>
<proteinExistence type="predicted"/>
<dbReference type="PANTHER" id="PTHR30036:SF1">
    <property type="entry name" value="D-XYLOSE-BINDING PERIPLASMIC PROTEIN"/>
    <property type="match status" value="1"/>
</dbReference>
<dbReference type="InterPro" id="IPR028082">
    <property type="entry name" value="Peripla_BP_I"/>
</dbReference>
<dbReference type="InterPro" id="IPR025997">
    <property type="entry name" value="SBP_2_dom"/>
</dbReference>
<feature type="chain" id="PRO_5047155959" evidence="4">
    <location>
        <begin position="22"/>
        <end position="379"/>
    </location>
</feature>
<gene>
    <name evidence="6" type="ORF">ACTOB_002583</name>
</gene>
<feature type="signal peptide" evidence="4">
    <location>
        <begin position="1"/>
        <end position="21"/>
    </location>
</feature>
<keyword evidence="7" id="KW-1185">Reference proteome</keyword>
<evidence type="ECO:0000256" key="1">
    <source>
        <dbReference type="ARBA" id="ARBA00004196"/>
    </source>
</evidence>
<feature type="domain" description="Periplasmic binding protein" evidence="5">
    <location>
        <begin position="54"/>
        <end position="316"/>
    </location>
</feature>
<comment type="subcellular location">
    <subcellularLocation>
        <location evidence="1">Cell envelope</location>
    </subcellularLocation>
</comment>
<reference evidence="6 7" key="1">
    <citation type="submission" date="2023-06" db="EMBL/GenBank/DDBJ databases">
        <authorList>
            <person name="Yushchuk O."/>
            <person name="Binda E."/>
            <person name="Ruckert-Reed C."/>
            <person name="Fedorenko V."/>
            <person name="Kalinowski J."/>
            <person name="Marinelli F."/>
        </authorList>
    </citation>
    <scope>NUCLEOTIDE SEQUENCE [LARGE SCALE GENOMIC DNA]</scope>
    <source>
        <strain evidence="6 7">NRRL 3884</strain>
    </source>
</reference>
<organism evidence="6 7">
    <name type="scientific">Actinoplanes oblitus</name>
    <dbReference type="NCBI Taxonomy" id="3040509"/>
    <lineage>
        <taxon>Bacteria</taxon>
        <taxon>Bacillati</taxon>
        <taxon>Actinomycetota</taxon>
        <taxon>Actinomycetes</taxon>
        <taxon>Micromonosporales</taxon>
        <taxon>Micromonosporaceae</taxon>
        <taxon>Actinoplanes</taxon>
    </lineage>
</organism>
<dbReference type="PROSITE" id="PS51257">
    <property type="entry name" value="PROKAR_LIPOPROTEIN"/>
    <property type="match status" value="1"/>
</dbReference>
<keyword evidence="2 4" id="KW-0732">Signal</keyword>
<dbReference type="Proteomes" id="UP001240150">
    <property type="component" value="Chromosome"/>
</dbReference>
<feature type="compositionally biased region" description="Low complexity" evidence="3">
    <location>
        <begin position="32"/>
        <end position="46"/>
    </location>
</feature>
<accession>A0ABY8WPD6</accession>
<dbReference type="InterPro" id="IPR050555">
    <property type="entry name" value="Bact_Solute-Bind_Prot2"/>
</dbReference>
<dbReference type="RefSeq" id="WP_284920394.1">
    <property type="nucleotide sequence ID" value="NZ_CP126980.1"/>
</dbReference>
<dbReference type="EMBL" id="CP126980">
    <property type="protein sequence ID" value="WIM98958.1"/>
    <property type="molecule type" value="Genomic_DNA"/>
</dbReference>
<evidence type="ECO:0000313" key="6">
    <source>
        <dbReference type="EMBL" id="WIM98958.1"/>
    </source>
</evidence>
<dbReference type="PANTHER" id="PTHR30036">
    <property type="entry name" value="D-XYLOSE-BINDING PERIPLASMIC PROTEIN"/>
    <property type="match status" value="1"/>
</dbReference>
<evidence type="ECO:0000256" key="3">
    <source>
        <dbReference type="SAM" id="MobiDB-lite"/>
    </source>
</evidence>
<evidence type="ECO:0000256" key="2">
    <source>
        <dbReference type="ARBA" id="ARBA00022729"/>
    </source>
</evidence>
<name>A0ABY8WPD6_9ACTN</name>
<dbReference type="Gene3D" id="3.40.50.2300">
    <property type="match status" value="2"/>
</dbReference>